<evidence type="ECO:0000313" key="2">
    <source>
        <dbReference type="Proteomes" id="UP000236161"/>
    </source>
</evidence>
<accession>A0A2I0AMR5</accession>
<protein>
    <submittedName>
        <fullName evidence="1">Uncharacterized protein</fullName>
    </submittedName>
</protein>
<proteinExistence type="predicted"/>
<keyword evidence="2" id="KW-1185">Reference proteome</keyword>
<reference evidence="1 2" key="1">
    <citation type="journal article" date="2017" name="Nature">
        <title>The Apostasia genome and the evolution of orchids.</title>
        <authorList>
            <person name="Zhang G.Q."/>
            <person name="Liu K.W."/>
            <person name="Li Z."/>
            <person name="Lohaus R."/>
            <person name="Hsiao Y.Y."/>
            <person name="Niu S.C."/>
            <person name="Wang J.Y."/>
            <person name="Lin Y.C."/>
            <person name="Xu Q."/>
            <person name="Chen L.J."/>
            <person name="Yoshida K."/>
            <person name="Fujiwara S."/>
            <person name="Wang Z.W."/>
            <person name="Zhang Y.Q."/>
            <person name="Mitsuda N."/>
            <person name="Wang M."/>
            <person name="Liu G.H."/>
            <person name="Pecoraro L."/>
            <person name="Huang H.X."/>
            <person name="Xiao X.J."/>
            <person name="Lin M."/>
            <person name="Wu X.Y."/>
            <person name="Wu W.L."/>
            <person name="Chen Y.Y."/>
            <person name="Chang S.B."/>
            <person name="Sakamoto S."/>
            <person name="Ohme-Takagi M."/>
            <person name="Yagi M."/>
            <person name="Zeng S.J."/>
            <person name="Shen C.Y."/>
            <person name="Yeh C.M."/>
            <person name="Luo Y.B."/>
            <person name="Tsai W.C."/>
            <person name="Van de Peer Y."/>
            <person name="Liu Z.J."/>
        </authorList>
    </citation>
    <scope>NUCLEOTIDE SEQUENCE [LARGE SCALE GENOMIC DNA]</scope>
    <source>
        <strain evidence="2">cv. Shenzhen</strain>
        <tissue evidence="1">Stem</tissue>
    </source>
</reference>
<organism evidence="1 2">
    <name type="scientific">Apostasia shenzhenica</name>
    <dbReference type="NCBI Taxonomy" id="1088818"/>
    <lineage>
        <taxon>Eukaryota</taxon>
        <taxon>Viridiplantae</taxon>
        <taxon>Streptophyta</taxon>
        <taxon>Embryophyta</taxon>
        <taxon>Tracheophyta</taxon>
        <taxon>Spermatophyta</taxon>
        <taxon>Magnoliopsida</taxon>
        <taxon>Liliopsida</taxon>
        <taxon>Asparagales</taxon>
        <taxon>Orchidaceae</taxon>
        <taxon>Apostasioideae</taxon>
        <taxon>Apostasia</taxon>
    </lineage>
</organism>
<sequence length="70" mass="8128">MRYMSKLEKTRMKAKRLQHALIQDLDDKVGCPGYTPSCCKDLDVETSFLEMLFNVLLILFNAKAKCHTFK</sequence>
<evidence type="ECO:0000313" key="1">
    <source>
        <dbReference type="EMBL" id="PKA56852.1"/>
    </source>
</evidence>
<dbReference type="AlphaFoldDB" id="A0A2I0AMR5"/>
<gene>
    <name evidence="1" type="ORF">AXF42_Ash002155</name>
</gene>
<dbReference type="Proteomes" id="UP000236161">
    <property type="component" value="Unassembled WGS sequence"/>
</dbReference>
<name>A0A2I0AMR5_9ASPA</name>
<dbReference type="EMBL" id="KZ451969">
    <property type="protein sequence ID" value="PKA56852.1"/>
    <property type="molecule type" value="Genomic_DNA"/>
</dbReference>